<proteinExistence type="predicted"/>
<evidence type="ECO:0000313" key="1">
    <source>
        <dbReference type="EMBL" id="CAG8814034.1"/>
    </source>
</evidence>
<accession>A0ACA9RWK4</accession>
<gene>
    <name evidence="1" type="ORF">RPERSI_LOCUS23900</name>
</gene>
<reference evidence="1" key="1">
    <citation type="submission" date="2021-06" db="EMBL/GenBank/DDBJ databases">
        <authorList>
            <person name="Kallberg Y."/>
            <person name="Tangrot J."/>
            <person name="Rosling A."/>
        </authorList>
    </citation>
    <scope>NUCLEOTIDE SEQUENCE</scope>
    <source>
        <strain evidence="1">MA461A</strain>
    </source>
</reference>
<comment type="caution">
    <text evidence="1">The sequence shown here is derived from an EMBL/GenBank/DDBJ whole genome shotgun (WGS) entry which is preliminary data.</text>
</comment>
<keyword evidence="2" id="KW-1185">Reference proteome</keyword>
<dbReference type="EMBL" id="CAJVQC010075680">
    <property type="protein sequence ID" value="CAG8814034.1"/>
    <property type="molecule type" value="Genomic_DNA"/>
</dbReference>
<evidence type="ECO:0000313" key="2">
    <source>
        <dbReference type="Proteomes" id="UP000789920"/>
    </source>
</evidence>
<dbReference type="Proteomes" id="UP000789920">
    <property type="component" value="Unassembled WGS sequence"/>
</dbReference>
<name>A0ACA9RWK4_9GLOM</name>
<organism evidence="1 2">
    <name type="scientific">Racocetra persica</name>
    <dbReference type="NCBI Taxonomy" id="160502"/>
    <lineage>
        <taxon>Eukaryota</taxon>
        <taxon>Fungi</taxon>
        <taxon>Fungi incertae sedis</taxon>
        <taxon>Mucoromycota</taxon>
        <taxon>Glomeromycotina</taxon>
        <taxon>Glomeromycetes</taxon>
        <taxon>Diversisporales</taxon>
        <taxon>Gigasporaceae</taxon>
        <taxon>Racocetra</taxon>
    </lineage>
</organism>
<sequence length="122" mass="14127">LVVNSNNISSDLQILKFSVLSLEKSEGSKKYKSYSSYLNPIVAQNFAIAIVHIIEKELINEIRSAKNWSIMIDESNSIDKKYLVIVAQYIALNVLVIHYMGVIKLDDYRLEYIFEKIKEFYS</sequence>
<protein>
    <submittedName>
        <fullName evidence="1">12126_t:CDS:1</fullName>
    </submittedName>
</protein>
<feature type="non-terminal residue" evidence="1">
    <location>
        <position position="1"/>
    </location>
</feature>